<dbReference type="EMBL" id="MHKO01000059">
    <property type="protein sequence ID" value="OGY90809.1"/>
    <property type="molecule type" value="Genomic_DNA"/>
</dbReference>
<reference evidence="3 4" key="1">
    <citation type="journal article" date="2016" name="Nat. Commun.">
        <title>Thousands of microbial genomes shed light on interconnected biogeochemical processes in an aquifer system.</title>
        <authorList>
            <person name="Anantharaman K."/>
            <person name="Brown C.T."/>
            <person name="Hug L.A."/>
            <person name="Sharon I."/>
            <person name="Castelle C.J."/>
            <person name="Probst A.J."/>
            <person name="Thomas B.C."/>
            <person name="Singh A."/>
            <person name="Wilkins M.J."/>
            <person name="Karaoz U."/>
            <person name="Brodie E.L."/>
            <person name="Williams K.H."/>
            <person name="Hubbard S.S."/>
            <person name="Banfield J.F."/>
        </authorList>
    </citation>
    <scope>NUCLEOTIDE SEQUENCE [LARGE SCALE GENOMIC DNA]</scope>
</reference>
<organism evidence="3 4">
    <name type="scientific">Candidatus Komeilibacteria bacterium RIFCSPLOWO2_02_FULL_48_11</name>
    <dbReference type="NCBI Taxonomy" id="1798553"/>
    <lineage>
        <taxon>Bacteria</taxon>
        <taxon>Candidatus Komeiliibacteriota</taxon>
    </lineage>
</organism>
<accession>A0A1G2BQF5</accession>
<dbReference type="PANTHER" id="PTHR43377:SF1">
    <property type="entry name" value="BILIVERDIN REDUCTASE A"/>
    <property type="match status" value="1"/>
</dbReference>
<dbReference type="Pfam" id="PF22725">
    <property type="entry name" value="GFO_IDH_MocA_C3"/>
    <property type="match status" value="1"/>
</dbReference>
<comment type="caution">
    <text evidence="3">The sequence shown here is derived from an EMBL/GenBank/DDBJ whole genome shotgun (WGS) entry which is preliminary data.</text>
</comment>
<evidence type="ECO:0000313" key="3">
    <source>
        <dbReference type="EMBL" id="OGY90809.1"/>
    </source>
</evidence>
<proteinExistence type="predicted"/>
<evidence type="ECO:0000259" key="1">
    <source>
        <dbReference type="Pfam" id="PF01408"/>
    </source>
</evidence>
<dbReference type="SUPFAM" id="SSF51735">
    <property type="entry name" value="NAD(P)-binding Rossmann-fold domains"/>
    <property type="match status" value="1"/>
</dbReference>
<dbReference type="Pfam" id="PF01408">
    <property type="entry name" value="GFO_IDH_MocA"/>
    <property type="match status" value="1"/>
</dbReference>
<dbReference type="InterPro" id="IPR051450">
    <property type="entry name" value="Gfo/Idh/MocA_Oxidoreductases"/>
</dbReference>
<feature type="domain" description="GFO/IDH/MocA-like oxidoreductase" evidence="2">
    <location>
        <begin position="133"/>
        <end position="257"/>
    </location>
</feature>
<name>A0A1G2BQF5_9BACT</name>
<evidence type="ECO:0000313" key="4">
    <source>
        <dbReference type="Proteomes" id="UP000178109"/>
    </source>
</evidence>
<dbReference type="SUPFAM" id="SSF55347">
    <property type="entry name" value="Glyceraldehyde-3-phosphate dehydrogenase-like, C-terminal domain"/>
    <property type="match status" value="1"/>
</dbReference>
<gene>
    <name evidence="3" type="ORF">A3H70_03700</name>
</gene>
<evidence type="ECO:0000259" key="2">
    <source>
        <dbReference type="Pfam" id="PF22725"/>
    </source>
</evidence>
<dbReference type="InterPro" id="IPR036291">
    <property type="entry name" value="NAD(P)-bd_dom_sf"/>
</dbReference>
<dbReference type="InterPro" id="IPR055170">
    <property type="entry name" value="GFO_IDH_MocA-like_dom"/>
</dbReference>
<feature type="domain" description="Gfo/Idh/MocA-like oxidoreductase N-terminal" evidence="1">
    <location>
        <begin position="10"/>
        <end position="102"/>
    </location>
</feature>
<dbReference type="InterPro" id="IPR000683">
    <property type="entry name" value="Gfo/Idh/MocA-like_OxRdtase_N"/>
</dbReference>
<dbReference type="AlphaFoldDB" id="A0A1G2BQF5"/>
<dbReference type="PANTHER" id="PTHR43377">
    <property type="entry name" value="BILIVERDIN REDUCTASE A"/>
    <property type="match status" value="1"/>
</dbReference>
<dbReference type="Proteomes" id="UP000178109">
    <property type="component" value="Unassembled WGS sequence"/>
</dbReference>
<protein>
    <submittedName>
        <fullName evidence="3">Uncharacterized protein</fullName>
    </submittedName>
</protein>
<sequence>MATLLKNNIKFLQVGLGSMGKRRIRNLLALGIPSVHIVGFDLAAERRQEAEEKYQIRTVADFSAGVATQPDAYIISTPPDHHAEYFLHAARAKKHFFVEIPTSDEGYNELYSLLDGSFVGAPSCTYRFHPAVKKIKQIVESGALGKIYLYNCHLGQYLPDWHPWEDYRSVFFAQKSTGGCREMMPYELNWQSYILQSWPVVAKGLTKKVSDLDMPADDVYSALVVFDNGAIGNVVIELLSRTPKRTLRLIGSLGTLEWEWQENYIRLFEAKNKSWQEINLAVGQKEQNYVVTEDMYIEEIEHFVAAITGNRLFPYTFADDHKLLRTLFAIERNGQEPAAKVEQ</sequence>
<dbReference type="Gene3D" id="3.30.360.10">
    <property type="entry name" value="Dihydrodipicolinate Reductase, domain 2"/>
    <property type="match status" value="1"/>
</dbReference>
<dbReference type="STRING" id="1798553.A3H70_03700"/>
<dbReference type="GO" id="GO:0000166">
    <property type="term" value="F:nucleotide binding"/>
    <property type="evidence" value="ECO:0007669"/>
    <property type="project" value="InterPro"/>
</dbReference>
<dbReference type="Gene3D" id="3.40.50.720">
    <property type="entry name" value="NAD(P)-binding Rossmann-like Domain"/>
    <property type="match status" value="1"/>
</dbReference>